<sequence length="122" mass="14000">MNNDRGQSLQIPKCTPLTEGYIYVASLYSVTQTDFNGDVKHQFTYEIKIDQKVIYVNCSISKDATDKQLSITDWLKRHSNYSSTHENYDPYIDRKHLIYVGQYNGNYYVQDVAPLDGFGGGL</sequence>
<accession>A0A1B1UY81</accession>
<protein>
    <submittedName>
        <fullName evidence="1">Uncharacterized protein</fullName>
    </submittedName>
</protein>
<organism evidence="1">
    <name type="scientific">Staphylococcus haemolyticus</name>
    <dbReference type="NCBI Taxonomy" id="1283"/>
    <lineage>
        <taxon>Bacteria</taxon>
        <taxon>Bacillati</taxon>
        <taxon>Bacillota</taxon>
        <taxon>Bacilli</taxon>
        <taxon>Bacillales</taxon>
        <taxon>Staphylococcaceae</taxon>
        <taxon>Staphylococcus</taxon>
    </lineage>
</organism>
<evidence type="ECO:0000313" key="1">
    <source>
        <dbReference type="EMBL" id="ANW08043.1"/>
    </source>
</evidence>
<dbReference type="AlphaFoldDB" id="A0A1B1UY81"/>
<dbReference type="EMBL" id="KX181861">
    <property type="protein sequence ID" value="ANW08043.1"/>
    <property type="molecule type" value="Genomic_DNA"/>
</dbReference>
<reference evidence="1" key="1">
    <citation type="submission" date="2016-05" db="EMBL/GenBank/DDBJ databases">
        <title>Clue for the horizontal gene transfer of serine-aspartate repeat gene from a novel composite staphylococcal cassette chromosome of Staphylococcus haemolyticus.</title>
        <authorList>
            <person name="Wu Z."/>
            <person name="Xue H."/>
            <person name="Zhao X."/>
        </authorList>
    </citation>
    <scope>NUCLEOTIDE SEQUENCE</scope>
    <source>
        <strain evidence="1">BC05211</strain>
    </source>
</reference>
<dbReference type="RefSeq" id="WP_076690099.1">
    <property type="nucleotide sequence ID" value="NZ_CP090475.1"/>
</dbReference>
<proteinExistence type="predicted"/>
<name>A0A1B1UY81_STAHA</name>